<dbReference type="EMBL" id="GG664495">
    <property type="protein sequence ID" value="KNC37376.1"/>
    <property type="molecule type" value="Genomic_DNA"/>
</dbReference>
<sequence length="153" mass="18429">MNRKRYSINTSIHNENMNVNMRSSSGSFSEKSDFRDLKYNACMFLQGELMRQFLMDEDIWLFMQNVKMKLKEDPNEMDIWLDTQLHMARLNSGHSFNSDIPPSLHTKTKFENSHLKSDKEYEKMFDIYNENDKTENIYYNRKKKQKSIFKLSL</sequence>
<dbReference type="AlphaFoldDB" id="A0A0L0CYX8"/>
<protein>
    <submittedName>
        <fullName evidence="1">Uncharacterized protein</fullName>
    </submittedName>
</protein>
<reference evidence="2" key="2">
    <citation type="submission" date="2015-07" db="EMBL/GenBank/DDBJ databases">
        <title>The genome sequence of Plasmodium falciparum RAJ116.</title>
        <authorList>
            <consortium name="The Broad Institute Genome Sequencing Platform"/>
            <person name="Volkman S.K."/>
            <person name="Neafsey D.E."/>
            <person name="Dash A.P."/>
            <person name="Chitnis C.E."/>
            <person name="Hartl D.L."/>
            <person name="Young S.K."/>
            <person name="Kodira C.D."/>
            <person name="Zeng Q."/>
            <person name="Koehrsen M."/>
            <person name="Godfrey P."/>
            <person name="Alvarado L."/>
            <person name="Berlin A."/>
            <person name="Borenstein D."/>
            <person name="Chen Z."/>
            <person name="Engels R."/>
            <person name="Freedman E."/>
            <person name="Gellesch M."/>
            <person name="Goldberg J."/>
            <person name="Griggs A."/>
            <person name="Gujja S."/>
            <person name="Heiman D."/>
            <person name="Hepburn T."/>
            <person name="Howarth C."/>
            <person name="Jen D."/>
            <person name="Larson L."/>
            <person name="Lewis B."/>
            <person name="Mehta T."/>
            <person name="Park D."/>
            <person name="Pearson M."/>
            <person name="Roberts A."/>
            <person name="Saif S."/>
            <person name="Shea T."/>
            <person name="Shenoy N."/>
            <person name="Sisk P."/>
            <person name="Stolte C."/>
            <person name="Sykes S."/>
            <person name="Walk T."/>
            <person name="White J."/>
            <person name="Yandava C."/>
            <person name="Wirth D.F."/>
            <person name="Nusbaum C."/>
            <person name="Birren B."/>
        </authorList>
    </citation>
    <scope>NUCLEOTIDE SEQUENCE [LARGE SCALE GENOMIC DNA]</scope>
    <source>
        <strain evidence="2">RAJ116</strain>
    </source>
</reference>
<reference evidence="2" key="1">
    <citation type="submission" date="2015-07" db="EMBL/GenBank/DDBJ databases">
        <title>Annotation of Plasmodium falciparum RAJ116.</title>
        <authorList>
            <consortium name="The Broad Institute Genome Sequencing Platform"/>
            <person name="Volkman S.K."/>
            <person name="Neafsey D.E."/>
            <person name="Dash A.P."/>
            <person name="Chitnis C.E."/>
            <person name="Hartl D.L."/>
            <person name="Young S.K."/>
            <person name="Zeng Q."/>
            <person name="Koehrsen M."/>
            <person name="Alvarado L."/>
            <person name="Berlin A."/>
            <person name="Borenstein D."/>
            <person name="Chapman S.B."/>
            <person name="Chen Z."/>
            <person name="Engels R."/>
            <person name="Freedman E."/>
            <person name="Gellesch M."/>
            <person name="Goldberg J."/>
            <person name="Griggs A."/>
            <person name="Gujja S."/>
            <person name="Heilman E.R."/>
            <person name="Heiman D.I."/>
            <person name="Howarth C."/>
            <person name="Jen D."/>
            <person name="Larson L."/>
            <person name="Mehta T."/>
            <person name="Neiman D."/>
            <person name="Park D."/>
            <person name="Pearson M."/>
            <person name="Roberts A."/>
            <person name="Saif S."/>
            <person name="Shea T."/>
            <person name="Shenoy N."/>
            <person name="Sisk P."/>
            <person name="Stolte C."/>
            <person name="Sykes S."/>
            <person name="Walk T."/>
            <person name="White J."/>
            <person name="Yandava C."/>
            <person name="Haas B."/>
            <person name="Henn M.R."/>
            <person name="Nusbaum C."/>
            <person name="Birren B."/>
        </authorList>
    </citation>
    <scope>NUCLEOTIDE SEQUENCE [LARGE SCALE GENOMIC DNA]</scope>
    <source>
        <strain evidence="2">RAJ116</strain>
    </source>
</reference>
<proteinExistence type="predicted"/>
<evidence type="ECO:0000313" key="1">
    <source>
        <dbReference type="EMBL" id="KNC37376.1"/>
    </source>
</evidence>
<accession>A0A0L0CYX8</accession>
<organism evidence="1 2">
    <name type="scientific">Plasmodium falciparum RAJ116</name>
    <dbReference type="NCBI Taxonomy" id="580058"/>
    <lineage>
        <taxon>Eukaryota</taxon>
        <taxon>Sar</taxon>
        <taxon>Alveolata</taxon>
        <taxon>Apicomplexa</taxon>
        <taxon>Aconoidasida</taxon>
        <taxon>Haemosporida</taxon>
        <taxon>Plasmodiidae</taxon>
        <taxon>Plasmodium</taxon>
        <taxon>Plasmodium (Laverania)</taxon>
    </lineage>
</organism>
<dbReference type="OrthoDB" id="5586at2759"/>
<evidence type="ECO:0000313" key="2">
    <source>
        <dbReference type="Proteomes" id="UP000054566"/>
    </source>
</evidence>
<name>A0A0L0CYX8_PLAFA</name>
<gene>
    <name evidence="1" type="ORF">PFLG_02429</name>
</gene>
<dbReference type="Proteomes" id="UP000054566">
    <property type="component" value="Unassembled WGS sequence"/>
</dbReference>